<dbReference type="AlphaFoldDB" id="A0A0A8Z8W7"/>
<accession>A0A0A8Z8W7</accession>
<sequence length="42" mass="4809">MVHIYYLSQIHKVLMLKHNPNPGITIYGARKIKGNKDAKEGM</sequence>
<evidence type="ECO:0000313" key="1">
    <source>
        <dbReference type="EMBL" id="JAD31317.1"/>
    </source>
</evidence>
<reference evidence="1" key="1">
    <citation type="submission" date="2014-09" db="EMBL/GenBank/DDBJ databases">
        <authorList>
            <person name="Magalhaes I.L.F."/>
            <person name="Oliveira U."/>
            <person name="Santos F.R."/>
            <person name="Vidigal T.H.D.A."/>
            <person name="Brescovit A.D."/>
            <person name="Santos A.J."/>
        </authorList>
    </citation>
    <scope>NUCLEOTIDE SEQUENCE</scope>
    <source>
        <tissue evidence="1">Shoot tissue taken approximately 20 cm above the soil surface</tissue>
    </source>
</reference>
<dbReference type="EMBL" id="GBRH01266578">
    <property type="protein sequence ID" value="JAD31317.1"/>
    <property type="molecule type" value="Transcribed_RNA"/>
</dbReference>
<reference evidence="1" key="2">
    <citation type="journal article" date="2015" name="Data Brief">
        <title>Shoot transcriptome of the giant reed, Arundo donax.</title>
        <authorList>
            <person name="Barrero R.A."/>
            <person name="Guerrero F.D."/>
            <person name="Moolhuijzen P."/>
            <person name="Goolsby J.A."/>
            <person name="Tidwell J."/>
            <person name="Bellgard S.E."/>
            <person name="Bellgard M.I."/>
        </authorList>
    </citation>
    <scope>NUCLEOTIDE SEQUENCE</scope>
    <source>
        <tissue evidence="1">Shoot tissue taken approximately 20 cm above the soil surface</tissue>
    </source>
</reference>
<organism evidence="1">
    <name type="scientific">Arundo donax</name>
    <name type="common">Giant reed</name>
    <name type="synonym">Donax arundinaceus</name>
    <dbReference type="NCBI Taxonomy" id="35708"/>
    <lineage>
        <taxon>Eukaryota</taxon>
        <taxon>Viridiplantae</taxon>
        <taxon>Streptophyta</taxon>
        <taxon>Embryophyta</taxon>
        <taxon>Tracheophyta</taxon>
        <taxon>Spermatophyta</taxon>
        <taxon>Magnoliopsida</taxon>
        <taxon>Liliopsida</taxon>
        <taxon>Poales</taxon>
        <taxon>Poaceae</taxon>
        <taxon>PACMAD clade</taxon>
        <taxon>Arundinoideae</taxon>
        <taxon>Arundineae</taxon>
        <taxon>Arundo</taxon>
    </lineage>
</organism>
<name>A0A0A8Z8W7_ARUDO</name>
<protein>
    <submittedName>
        <fullName evidence="1">Uncharacterized protein</fullName>
    </submittedName>
</protein>
<proteinExistence type="predicted"/>